<evidence type="ECO:0000259" key="7">
    <source>
        <dbReference type="Pfam" id="PF00156"/>
    </source>
</evidence>
<dbReference type="PANTHER" id="PTHR43864:SF1">
    <property type="entry name" value="XANTHINE PHOSPHORIBOSYLTRANSFERASE"/>
    <property type="match status" value="1"/>
</dbReference>
<dbReference type="PANTHER" id="PTHR43864">
    <property type="entry name" value="HYPOXANTHINE/GUANINE PHOSPHORIBOSYLTRANSFERASE"/>
    <property type="match status" value="1"/>
</dbReference>
<dbReference type="NCBIfam" id="TIGR01744">
    <property type="entry name" value="XPRTase"/>
    <property type="match status" value="1"/>
</dbReference>
<dbReference type="GO" id="GO:0000310">
    <property type="term" value="F:xanthine phosphoribosyltransferase activity"/>
    <property type="evidence" value="ECO:0007669"/>
    <property type="project" value="UniProtKB-EC"/>
</dbReference>
<dbReference type="SUPFAM" id="SSF53271">
    <property type="entry name" value="PRTase-like"/>
    <property type="match status" value="1"/>
</dbReference>
<dbReference type="InterPro" id="IPR050118">
    <property type="entry name" value="Pur/Pyrimidine_PRTase"/>
</dbReference>
<feature type="binding site" evidence="5">
    <location>
        <position position="25"/>
    </location>
    <ligand>
        <name>xanthine</name>
        <dbReference type="ChEBI" id="CHEBI:17712"/>
    </ligand>
</feature>
<dbReference type="EMBL" id="JAGFNY010000012">
    <property type="protein sequence ID" value="MBW7570200.1"/>
    <property type="molecule type" value="Genomic_DNA"/>
</dbReference>
<keyword evidence="1 5" id="KW-0963">Cytoplasm</keyword>
<dbReference type="NCBIfam" id="NF006671">
    <property type="entry name" value="PRK09219.1"/>
    <property type="match status" value="1"/>
</dbReference>
<comment type="caution">
    <text evidence="8">The sequence shown here is derived from an EMBL/GenBank/DDBJ whole genome shotgun (WGS) entry which is preliminary data.</text>
</comment>
<evidence type="ECO:0000256" key="4">
    <source>
        <dbReference type="ARBA" id="ARBA00022726"/>
    </source>
</evidence>
<dbReference type="InterPro" id="IPR000836">
    <property type="entry name" value="PRTase_dom"/>
</dbReference>
<dbReference type="Gene3D" id="3.40.50.2020">
    <property type="match status" value="1"/>
</dbReference>
<sequence>MSTNQFLPLVEKIKTEGKCLEGGILKVDSFINHQIDPIMLQLMCEEFARRFSNVHVDKIMTIEASGIAPAVVLGYLLKKPVVFAKKKKPSTMANMLTTEVYSFTKQKSYTVCCSKEFIKEGEDILFIDDFLANGNAAKGMIELVEKAGAKIVGMGFLVEKAFQNGGQMLEKLGHRVESLAVIESLDNCTITFKE</sequence>
<evidence type="ECO:0000256" key="6">
    <source>
        <dbReference type="NCBIfam" id="TIGR01744"/>
    </source>
</evidence>
<dbReference type="InterPro" id="IPR010079">
    <property type="entry name" value="Xanthine_PRibTrfase"/>
</dbReference>
<accession>A0ABS7DH51</accession>
<dbReference type="HAMAP" id="MF_01184">
    <property type="entry name" value="XPRTase"/>
    <property type="match status" value="1"/>
</dbReference>
<organism evidence="8 9">
    <name type="scientific">Succinivibrio faecicola</name>
    <dbReference type="NCBI Taxonomy" id="2820300"/>
    <lineage>
        <taxon>Bacteria</taxon>
        <taxon>Pseudomonadati</taxon>
        <taxon>Pseudomonadota</taxon>
        <taxon>Gammaproteobacteria</taxon>
        <taxon>Aeromonadales</taxon>
        <taxon>Succinivibrionaceae</taxon>
        <taxon>Succinivibrio</taxon>
    </lineage>
</organism>
<evidence type="ECO:0000256" key="1">
    <source>
        <dbReference type="ARBA" id="ARBA00022490"/>
    </source>
</evidence>
<feature type="binding site" evidence="5">
    <location>
        <begin position="132"/>
        <end position="136"/>
    </location>
    <ligand>
        <name>5-phospho-alpha-D-ribose 1-diphosphate</name>
        <dbReference type="ChEBI" id="CHEBI:58017"/>
    </ligand>
</feature>
<keyword evidence="4 5" id="KW-0660">Purine salvage</keyword>
<keyword evidence="2 5" id="KW-0328">Glycosyltransferase</keyword>
<comment type="similarity">
    <text evidence="5">Belongs to the purine/pyrimidine phosphoribosyltransferase family. Xpt subfamily.</text>
</comment>
<feature type="binding site" evidence="5">
    <location>
        <position position="32"/>
    </location>
    <ligand>
        <name>xanthine</name>
        <dbReference type="ChEBI" id="CHEBI:17712"/>
    </ligand>
</feature>
<dbReference type="InterPro" id="IPR029057">
    <property type="entry name" value="PRTase-like"/>
</dbReference>
<feature type="binding site" evidence="5">
    <location>
        <position position="160"/>
    </location>
    <ligand>
        <name>xanthine</name>
        <dbReference type="ChEBI" id="CHEBI:17712"/>
    </ligand>
</feature>
<comment type="function">
    <text evidence="5">Converts the preformed base xanthine, a product of nucleic acid breakdown, to xanthosine 5'-monophosphate (XMP), so it can be reused for RNA or DNA synthesis.</text>
</comment>
<proteinExistence type="inferred from homology"/>
<evidence type="ECO:0000256" key="3">
    <source>
        <dbReference type="ARBA" id="ARBA00022679"/>
    </source>
</evidence>
<comment type="subunit">
    <text evidence="5">Homodimer.</text>
</comment>
<comment type="catalytic activity">
    <reaction evidence="5">
        <text>XMP + diphosphate = xanthine + 5-phospho-alpha-D-ribose 1-diphosphate</text>
        <dbReference type="Rhea" id="RHEA:10800"/>
        <dbReference type="ChEBI" id="CHEBI:17712"/>
        <dbReference type="ChEBI" id="CHEBI:33019"/>
        <dbReference type="ChEBI" id="CHEBI:57464"/>
        <dbReference type="ChEBI" id="CHEBI:58017"/>
        <dbReference type="EC" id="2.4.2.22"/>
    </reaction>
</comment>
<reference evidence="8 9" key="1">
    <citation type="submission" date="2021-03" db="EMBL/GenBank/DDBJ databases">
        <title>Succinivibrio sp. nov. isolated from feces of cow.</title>
        <authorList>
            <person name="Choi J.-Y."/>
        </authorList>
    </citation>
    <scope>NUCLEOTIDE SEQUENCE [LARGE SCALE GENOMIC DNA]</scope>
    <source>
        <strain evidence="8 9">AGMB01872</strain>
    </source>
</reference>
<dbReference type="Proteomes" id="UP000731465">
    <property type="component" value="Unassembled WGS sequence"/>
</dbReference>
<dbReference type="Pfam" id="PF00156">
    <property type="entry name" value="Pribosyltran"/>
    <property type="match status" value="1"/>
</dbReference>
<protein>
    <recommendedName>
        <fullName evidence="5 6">Xanthine phosphoribosyltransferase</fullName>
        <shortName evidence="5">XPRTase</shortName>
        <ecNumber evidence="5 6">2.4.2.22</ecNumber>
    </recommendedName>
</protein>
<comment type="subcellular location">
    <subcellularLocation>
        <location evidence="5">Cytoplasm</location>
    </subcellularLocation>
</comment>
<comment type="pathway">
    <text evidence="5">Purine metabolism; XMP biosynthesis via salvage pathway; XMP from xanthine: step 1/1.</text>
</comment>
<evidence type="ECO:0000256" key="2">
    <source>
        <dbReference type="ARBA" id="ARBA00022676"/>
    </source>
</evidence>
<dbReference type="EC" id="2.4.2.22" evidence="5 6"/>
<gene>
    <name evidence="5 8" type="primary">xpt</name>
    <name evidence="8" type="ORF">J5V48_04755</name>
</gene>
<dbReference type="CDD" id="cd06223">
    <property type="entry name" value="PRTases_typeI"/>
    <property type="match status" value="1"/>
</dbReference>
<feature type="domain" description="Phosphoribosyltransferase" evidence="7">
    <location>
        <begin position="53"/>
        <end position="161"/>
    </location>
</feature>
<keyword evidence="3 5" id="KW-0808">Transferase</keyword>
<evidence type="ECO:0000256" key="5">
    <source>
        <dbReference type="HAMAP-Rule" id="MF_01184"/>
    </source>
</evidence>
<evidence type="ECO:0000313" key="9">
    <source>
        <dbReference type="Proteomes" id="UP000731465"/>
    </source>
</evidence>
<dbReference type="RefSeq" id="WP_219937420.1">
    <property type="nucleotide sequence ID" value="NZ_JAGFNY010000012.1"/>
</dbReference>
<evidence type="ECO:0000313" key="8">
    <source>
        <dbReference type="EMBL" id="MBW7570200.1"/>
    </source>
</evidence>
<name>A0ABS7DH51_9GAMM</name>
<keyword evidence="9" id="KW-1185">Reference proteome</keyword>